<dbReference type="Proteomes" id="UP001629113">
    <property type="component" value="Unassembled WGS sequence"/>
</dbReference>
<keyword evidence="3" id="KW-1185">Reference proteome</keyword>
<gene>
    <name evidence="2" type="ORF">PVAG01_00121</name>
</gene>
<dbReference type="EMBL" id="JBFCZG010000001">
    <property type="protein sequence ID" value="KAL3426612.1"/>
    <property type="molecule type" value="Genomic_DNA"/>
</dbReference>
<sequence length="130" mass="15720">MFSTTVRRLAQQKPIYDVFANPYKAKRLWPPDFTKLTPKEQFRLERRYKRRTKLKWERPRWVKAVKIVQMSSIVFILVYGVLFLDWNQPTDNQPFQGVRSWFFGLTGSMWTKQRYERRDKPDDASPQAST</sequence>
<keyword evidence="1" id="KW-0472">Membrane</keyword>
<protein>
    <submittedName>
        <fullName evidence="2">Uncharacterized protein</fullName>
    </submittedName>
</protein>
<evidence type="ECO:0000256" key="1">
    <source>
        <dbReference type="SAM" id="Phobius"/>
    </source>
</evidence>
<keyword evidence="1" id="KW-1133">Transmembrane helix</keyword>
<feature type="transmembrane region" description="Helical" evidence="1">
    <location>
        <begin position="61"/>
        <end position="82"/>
    </location>
</feature>
<reference evidence="2 3" key="1">
    <citation type="submission" date="2024-06" db="EMBL/GenBank/DDBJ databases">
        <title>Complete genome of Phlyctema vagabunda strain 19-DSS-EL-015.</title>
        <authorList>
            <person name="Fiorenzani C."/>
        </authorList>
    </citation>
    <scope>NUCLEOTIDE SEQUENCE [LARGE SCALE GENOMIC DNA]</scope>
    <source>
        <strain evidence="2 3">19-DSS-EL-015</strain>
    </source>
</reference>
<organism evidence="2 3">
    <name type="scientific">Phlyctema vagabunda</name>
    <dbReference type="NCBI Taxonomy" id="108571"/>
    <lineage>
        <taxon>Eukaryota</taxon>
        <taxon>Fungi</taxon>
        <taxon>Dikarya</taxon>
        <taxon>Ascomycota</taxon>
        <taxon>Pezizomycotina</taxon>
        <taxon>Leotiomycetes</taxon>
        <taxon>Helotiales</taxon>
        <taxon>Dermateaceae</taxon>
        <taxon>Phlyctema</taxon>
    </lineage>
</organism>
<name>A0ABR4PTC3_9HELO</name>
<keyword evidence="1" id="KW-0812">Transmembrane</keyword>
<comment type="caution">
    <text evidence="2">The sequence shown here is derived from an EMBL/GenBank/DDBJ whole genome shotgun (WGS) entry which is preliminary data.</text>
</comment>
<proteinExistence type="predicted"/>
<accession>A0ABR4PTC3</accession>
<evidence type="ECO:0000313" key="2">
    <source>
        <dbReference type="EMBL" id="KAL3426612.1"/>
    </source>
</evidence>
<evidence type="ECO:0000313" key="3">
    <source>
        <dbReference type="Proteomes" id="UP001629113"/>
    </source>
</evidence>